<reference evidence="2 3" key="1">
    <citation type="submission" date="2012-10" db="EMBL/GenBank/DDBJ databases">
        <authorList>
            <person name="Zafar N."/>
            <person name="Inman J."/>
            <person name="Hall N."/>
            <person name="Lorenzi H."/>
            <person name="Caler E."/>
        </authorList>
    </citation>
    <scope>NUCLEOTIDE SEQUENCE [LARGE SCALE GENOMIC DNA]</scope>
    <source>
        <strain evidence="2 3">IP1</strain>
    </source>
</reference>
<dbReference type="PANTHER" id="PTHR45808">
    <property type="entry name" value="RHO GTPASE-ACTIVATING PROTEIN 68F"/>
    <property type="match status" value="1"/>
</dbReference>
<accession>A0A0A1U8A3</accession>
<proteinExistence type="predicted"/>
<dbReference type="GeneID" id="14887319"/>
<dbReference type="KEGG" id="eiv:EIN_224510"/>
<feature type="domain" description="Rho-GAP" evidence="1">
    <location>
        <begin position="318"/>
        <end position="498"/>
    </location>
</feature>
<dbReference type="Gene3D" id="1.10.555.10">
    <property type="entry name" value="Rho GTPase activation protein"/>
    <property type="match status" value="1"/>
</dbReference>
<dbReference type="GO" id="GO:0005096">
    <property type="term" value="F:GTPase activator activity"/>
    <property type="evidence" value="ECO:0007669"/>
    <property type="project" value="TreeGrafter"/>
</dbReference>
<dbReference type="RefSeq" id="XP_004254979.1">
    <property type="nucleotide sequence ID" value="XM_004254931.1"/>
</dbReference>
<dbReference type="GO" id="GO:0005737">
    <property type="term" value="C:cytoplasm"/>
    <property type="evidence" value="ECO:0007669"/>
    <property type="project" value="TreeGrafter"/>
</dbReference>
<sequence>MDSILLTPRRSRAPITRRAPTDLTLNVLYIDSSDSRMTKTDRFITHLLTDCSANIAVVSSTKPVFSYTKAHLLMLQRNNILFPKSQPQVPRTPRTPKKDETIVVDFTKKYTNQIDYSKYLNAQIKIFQQYFVAYSQRELTTLYTSIYSIPPRIDNGDMVLFSQNDSEMKKRLMKLDANFLMLAKVNKQIDCIIYLSSPVVVQKQPLTLSINSTYTIQFSEQETFESWSKLLKKVQPWYVTLLRRFIRAEVSQFATTPRRKTGPNVPKLFKQPSLQIIPQCSSPKLKGSSPLVSPRTQKILSLRFSKKERNKNTKIVGVSLEQIATHHLALPENVLTLINYIKNRCLNVEGIFRVNGSKEKIETIADMLDNKVLDNEMLSQFDVFSVVGALKYYIKVMPTPVIPADINDKLLQVWNAKQTMTSERLLKEFVAIFVLMPEMSLLFLNEVLGLLKTVSDNKEQTKMTVENCVTCIQPSLRGYPFIYSFAIQNYDAIFGPNV</sequence>
<dbReference type="InterPro" id="IPR008936">
    <property type="entry name" value="Rho_GTPase_activation_prot"/>
</dbReference>
<dbReference type="SUPFAM" id="SSF48350">
    <property type="entry name" value="GTPase activation domain, GAP"/>
    <property type="match status" value="1"/>
</dbReference>
<evidence type="ECO:0000313" key="3">
    <source>
        <dbReference type="Proteomes" id="UP000014680"/>
    </source>
</evidence>
<keyword evidence="3" id="KW-1185">Reference proteome</keyword>
<dbReference type="Proteomes" id="UP000014680">
    <property type="component" value="Unassembled WGS sequence"/>
</dbReference>
<dbReference type="AlphaFoldDB" id="A0A0A1U8A3"/>
<name>A0A0A1U8A3_ENTIV</name>
<dbReference type="SMART" id="SM00324">
    <property type="entry name" value="RhoGAP"/>
    <property type="match status" value="1"/>
</dbReference>
<dbReference type="PANTHER" id="PTHR45808:SF2">
    <property type="entry name" value="RHO GTPASE-ACTIVATING PROTEIN 68F"/>
    <property type="match status" value="1"/>
</dbReference>
<protein>
    <recommendedName>
        <fullName evidence="1">Rho-GAP domain-containing protein</fullName>
    </recommendedName>
</protein>
<dbReference type="InterPro" id="IPR000198">
    <property type="entry name" value="RhoGAP_dom"/>
</dbReference>
<dbReference type="CDD" id="cd00159">
    <property type="entry name" value="RhoGAP"/>
    <property type="match status" value="1"/>
</dbReference>
<dbReference type="OrthoDB" id="19848at2759"/>
<dbReference type="PROSITE" id="PS50238">
    <property type="entry name" value="RHOGAP"/>
    <property type="match status" value="1"/>
</dbReference>
<evidence type="ECO:0000313" key="2">
    <source>
        <dbReference type="EMBL" id="ELP88208.1"/>
    </source>
</evidence>
<gene>
    <name evidence="2" type="ORF">EIN_224510</name>
</gene>
<dbReference type="GO" id="GO:0007264">
    <property type="term" value="P:small GTPase-mediated signal transduction"/>
    <property type="evidence" value="ECO:0007669"/>
    <property type="project" value="TreeGrafter"/>
</dbReference>
<dbReference type="EMBL" id="KB206756">
    <property type="protein sequence ID" value="ELP88208.1"/>
    <property type="molecule type" value="Genomic_DNA"/>
</dbReference>
<dbReference type="VEuPathDB" id="AmoebaDB:EIN_224510"/>
<evidence type="ECO:0000259" key="1">
    <source>
        <dbReference type="PROSITE" id="PS50238"/>
    </source>
</evidence>
<dbReference type="Pfam" id="PF00620">
    <property type="entry name" value="RhoGAP"/>
    <property type="match status" value="1"/>
</dbReference>
<organism evidence="2 3">
    <name type="scientific">Entamoeba invadens IP1</name>
    <dbReference type="NCBI Taxonomy" id="370355"/>
    <lineage>
        <taxon>Eukaryota</taxon>
        <taxon>Amoebozoa</taxon>
        <taxon>Evosea</taxon>
        <taxon>Archamoebae</taxon>
        <taxon>Mastigamoebida</taxon>
        <taxon>Entamoebidae</taxon>
        <taxon>Entamoeba</taxon>
    </lineage>
</organism>